<dbReference type="GO" id="GO:0005634">
    <property type="term" value="C:nucleus"/>
    <property type="evidence" value="ECO:0007669"/>
    <property type="project" value="UniProtKB-SubCell"/>
</dbReference>
<dbReference type="GO" id="GO:0000976">
    <property type="term" value="F:transcription cis-regulatory region binding"/>
    <property type="evidence" value="ECO:0007669"/>
    <property type="project" value="TreeGrafter"/>
</dbReference>
<evidence type="ECO:0000313" key="9">
    <source>
        <dbReference type="EMBL" id="KAE9445457.1"/>
    </source>
</evidence>
<dbReference type="InterPro" id="IPR002347">
    <property type="entry name" value="SDR_fam"/>
</dbReference>
<evidence type="ECO:0000256" key="5">
    <source>
        <dbReference type="ARBA" id="ARBA00023163"/>
    </source>
</evidence>
<dbReference type="InterPro" id="IPR036291">
    <property type="entry name" value="NAD(P)-bd_dom_sf"/>
</dbReference>
<dbReference type="PANTHER" id="PTHR31307">
    <property type="entry name" value="TRIHELIX TRANSCRIPTION FACTOR ASIL2"/>
    <property type="match status" value="1"/>
</dbReference>
<dbReference type="FunFam" id="1.10.10.60:FF:000104">
    <property type="entry name" value="trihelix transcription factor ASIL2"/>
    <property type="match status" value="1"/>
</dbReference>
<evidence type="ECO:0000256" key="4">
    <source>
        <dbReference type="ARBA" id="ARBA00023125"/>
    </source>
</evidence>
<evidence type="ECO:0000256" key="2">
    <source>
        <dbReference type="ARBA" id="ARBA00023015"/>
    </source>
</evidence>
<feature type="non-terminal residue" evidence="9">
    <location>
        <position position="1"/>
    </location>
</feature>
<keyword evidence="3" id="KW-0175">Coiled coil</keyword>
<dbReference type="EMBL" id="QEFC01004147">
    <property type="protein sequence ID" value="KAE9445457.1"/>
    <property type="molecule type" value="Genomic_DNA"/>
</dbReference>
<organism evidence="9">
    <name type="scientific">Rhododendron williamsianum</name>
    <dbReference type="NCBI Taxonomy" id="262921"/>
    <lineage>
        <taxon>Eukaryota</taxon>
        <taxon>Viridiplantae</taxon>
        <taxon>Streptophyta</taxon>
        <taxon>Embryophyta</taxon>
        <taxon>Tracheophyta</taxon>
        <taxon>Spermatophyta</taxon>
        <taxon>Magnoliopsida</taxon>
        <taxon>eudicotyledons</taxon>
        <taxon>Gunneridae</taxon>
        <taxon>Pentapetalae</taxon>
        <taxon>asterids</taxon>
        <taxon>Ericales</taxon>
        <taxon>Ericaceae</taxon>
        <taxon>Ericoideae</taxon>
        <taxon>Rhodoreae</taxon>
        <taxon>Rhododendron</taxon>
    </lineage>
</organism>
<dbReference type="AlphaFoldDB" id="A0A6A4KQN7"/>
<dbReference type="SUPFAM" id="SSF51735">
    <property type="entry name" value="NAD(P)-binding Rossmann-fold domains"/>
    <property type="match status" value="1"/>
</dbReference>
<proteinExistence type="predicted"/>
<feature type="compositionally biased region" description="Acidic residues" evidence="7">
    <location>
        <begin position="525"/>
        <end position="539"/>
    </location>
</feature>
<dbReference type="InterPro" id="IPR044823">
    <property type="entry name" value="ASIL1/2-like"/>
</dbReference>
<evidence type="ECO:0000256" key="6">
    <source>
        <dbReference type="ARBA" id="ARBA00023242"/>
    </source>
</evidence>
<dbReference type="Gene3D" id="1.10.10.60">
    <property type="entry name" value="Homeodomain-like"/>
    <property type="match status" value="1"/>
</dbReference>
<keyword evidence="4" id="KW-0238">DNA-binding</keyword>
<reference evidence="9" key="1">
    <citation type="journal article" date="2019" name="Genome Biol. Evol.">
        <title>The Rhododendron genome and chromosomal organization provide insight into shared whole-genome duplications across the heath family (Ericaceae).</title>
        <authorList>
            <person name="Soza V.L."/>
            <person name="Lindsley D."/>
            <person name="Waalkes A."/>
            <person name="Ramage E."/>
            <person name="Patwardhan R.P."/>
            <person name="Burton J.N."/>
            <person name="Adey A."/>
            <person name="Kumar A."/>
            <person name="Qiu R."/>
            <person name="Shendure J."/>
            <person name="Hall B."/>
        </authorList>
    </citation>
    <scope>NUCLEOTIDE SEQUENCE</scope>
    <source>
        <strain evidence="9">RSF 1966-606</strain>
    </source>
</reference>
<sequence>MKINTMRRCMSCILPFGSLEVIRIVHSNGRLQEIHGTSIQASDLMDSHPNHVLKTPLLTPTPDGVRRKIVTVPPEAELQRGKIYFLMPAKSWSMRKKQRAILGNSNDRYLKEILSGRVPGPRDGRRGCGSAWRPGLESIWETRSESASGAVRTIYGRKIDCPTVVRSPDCLAVSGIKEPPRISEKREVEKEEKMDQVKEVMENGAVGKMEDPLQLAEDEFKKIVKINFMATRYLLKAVGRRLRDHKSGGSIVFLNSLIGAERGLYQGAAAYGSCLAGVQQLVRSEAHLQEMLGGFSEGYGHRPSTVKILLLSAPMSYALPLLLEIGIEEANGEDWVYGSGLGSDADMNASRLLTECSTVTYSYSGDCWSEEATSTLVDAWGRRYLDLNRGNLRQKDWQEVADAVNARHGHTKKTRRTDVQCKNRIDTLKKKYKVEKARVSDSDGAVPSPWPFFDRLDVLIGPAAAGKKVSPSPPLALPLPYRKPAPVAVVLPQKRPAPGSGPVPVVSDSYFRRNYSAVAAAAAAAEEEEEGSEDLETSEESGGGGWRKWGDRGEAEGMRQLARAIERFGEIYQRVEGEKQRQMIELEKQRMQFSKDLEVQRMQLFMDTQVQLEKIKQAKRSSSNVLDVSSLNSVEIPVRRFFEFESDLTFRETSTASHGEGLRRSSLMRLI</sequence>
<feature type="region of interest" description="Disordered" evidence="7">
    <location>
        <begin position="522"/>
        <end position="551"/>
    </location>
</feature>
<comment type="subcellular location">
    <subcellularLocation>
        <location evidence="1">Nucleus</location>
    </subcellularLocation>
</comment>
<dbReference type="PANTHER" id="PTHR31307:SF16">
    <property type="entry name" value="OS05G0560600 PROTEIN"/>
    <property type="match status" value="1"/>
</dbReference>
<dbReference type="Pfam" id="PF00106">
    <property type="entry name" value="adh_short"/>
    <property type="match status" value="1"/>
</dbReference>
<protein>
    <recommendedName>
        <fullName evidence="8">Myb/SANT-like DNA-binding domain-containing protein</fullName>
    </recommendedName>
</protein>
<evidence type="ECO:0000259" key="8">
    <source>
        <dbReference type="Pfam" id="PF13837"/>
    </source>
</evidence>
<dbReference type="Pfam" id="PF14009">
    <property type="entry name" value="PADRE"/>
    <property type="match status" value="1"/>
</dbReference>
<keyword evidence="5" id="KW-0804">Transcription</keyword>
<keyword evidence="2" id="KW-0805">Transcription regulation</keyword>
<comment type="caution">
    <text evidence="9">The sequence shown here is derived from an EMBL/GenBank/DDBJ whole genome shotgun (WGS) entry which is preliminary data.</text>
</comment>
<dbReference type="InterPro" id="IPR025322">
    <property type="entry name" value="PADRE_dom"/>
</dbReference>
<dbReference type="OrthoDB" id="2019351at2759"/>
<evidence type="ECO:0000256" key="1">
    <source>
        <dbReference type="ARBA" id="ARBA00004123"/>
    </source>
</evidence>
<dbReference type="Gene3D" id="3.40.50.720">
    <property type="entry name" value="NAD(P)-binding Rossmann-like Domain"/>
    <property type="match status" value="1"/>
</dbReference>
<dbReference type="Pfam" id="PF13837">
    <property type="entry name" value="Myb_DNA-bind_4"/>
    <property type="match status" value="1"/>
</dbReference>
<name>A0A6A4KQN7_9ERIC</name>
<evidence type="ECO:0000256" key="3">
    <source>
        <dbReference type="ARBA" id="ARBA00023054"/>
    </source>
</evidence>
<accession>A0A6A4KQN7</accession>
<evidence type="ECO:0000256" key="7">
    <source>
        <dbReference type="SAM" id="MobiDB-lite"/>
    </source>
</evidence>
<feature type="domain" description="Myb/SANT-like DNA-binding" evidence="8">
    <location>
        <begin position="366"/>
        <end position="457"/>
    </location>
</feature>
<dbReference type="InterPro" id="IPR044822">
    <property type="entry name" value="Myb_DNA-bind_4"/>
</dbReference>
<gene>
    <name evidence="9" type="ORF">C3L33_22643</name>
</gene>
<keyword evidence="6" id="KW-0539">Nucleus</keyword>